<evidence type="ECO:0000256" key="6">
    <source>
        <dbReference type="ARBA" id="ARBA00023242"/>
    </source>
</evidence>
<dbReference type="Pfam" id="PF13191">
    <property type="entry name" value="AAA_16"/>
    <property type="match status" value="1"/>
</dbReference>
<dbReference type="AlphaFoldDB" id="C5MAV7"/>
<reference evidence="10 11" key="1">
    <citation type="journal article" date="2009" name="Nature">
        <title>Evolution of pathogenicity and sexual reproduction in eight Candida genomes.</title>
        <authorList>
            <person name="Butler G."/>
            <person name="Rasmussen M.D."/>
            <person name="Lin M.F."/>
            <person name="Santos M.A."/>
            <person name="Sakthikumar S."/>
            <person name="Munro C.A."/>
            <person name="Rheinbay E."/>
            <person name="Grabherr M."/>
            <person name="Forche A."/>
            <person name="Reedy J.L."/>
            <person name="Agrafioti I."/>
            <person name="Arnaud M.B."/>
            <person name="Bates S."/>
            <person name="Brown A.J."/>
            <person name="Brunke S."/>
            <person name="Costanzo M.C."/>
            <person name="Fitzpatrick D.A."/>
            <person name="de Groot P.W."/>
            <person name="Harris D."/>
            <person name="Hoyer L.L."/>
            <person name="Hube B."/>
            <person name="Klis F.M."/>
            <person name="Kodira C."/>
            <person name="Lennard N."/>
            <person name="Logue M.E."/>
            <person name="Martin R."/>
            <person name="Neiman A.M."/>
            <person name="Nikolaou E."/>
            <person name="Quail M.A."/>
            <person name="Quinn J."/>
            <person name="Santos M.C."/>
            <person name="Schmitzberger F.F."/>
            <person name="Sherlock G."/>
            <person name="Shah P."/>
            <person name="Silverstein K.A."/>
            <person name="Skrzypek M.S."/>
            <person name="Soll D."/>
            <person name="Staggs R."/>
            <person name="Stansfield I."/>
            <person name="Stumpf M.P."/>
            <person name="Sudbery P.E."/>
            <person name="Srikantha T."/>
            <person name="Zeng Q."/>
            <person name="Berman J."/>
            <person name="Berriman M."/>
            <person name="Heitman J."/>
            <person name="Gow N.A."/>
            <person name="Lorenz M.C."/>
            <person name="Birren B.W."/>
            <person name="Kellis M."/>
            <person name="Cuomo C.A."/>
        </authorList>
    </citation>
    <scope>NUCLEOTIDE SEQUENCE [LARGE SCALE GENOMIC DNA]</scope>
    <source>
        <strain evidence="11">ATCC MYA-3404 / T1</strain>
    </source>
</reference>
<keyword evidence="6 7" id="KW-0539">Nucleus</keyword>
<evidence type="ECO:0000256" key="8">
    <source>
        <dbReference type="SAM" id="MobiDB-lite"/>
    </source>
</evidence>
<dbReference type="HOGENOM" id="CLU_007115_4_1_1"/>
<feature type="region of interest" description="Disordered" evidence="8">
    <location>
        <begin position="1"/>
        <end position="57"/>
    </location>
</feature>
<comment type="subcellular location">
    <subcellularLocation>
        <location evidence="1 7">Nucleus</location>
    </subcellularLocation>
</comment>
<dbReference type="GO" id="GO:0005664">
    <property type="term" value="C:nuclear origin of replication recognition complex"/>
    <property type="evidence" value="ECO:0007669"/>
    <property type="project" value="TreeGrafter"/>
</dbReference>
<dbReference type="Gene3D" id="3.40.50.300">
    <property type="entry name" value="P-loop containing nucleotide triphosphate hydrolases"/>
    <property type="match status" value="1"/>
</dbReference>
<dbReference type="GO" id="GO:0006270">
    <property type="term" value="P:DNA replication initiation"/>
    <property type="evidence" value="ECO:0007669"/>
    <property type="project" value="TreeGrafter"/>
</dbReference>
<dbReference type="InterPro" id="IPR041664">
    <property type="entry name" value="AAA_16"/>
</dbReference>
<evidence type="ECO:0000256" key="4">
    <source>
        <dbReference type="ARBA" id="ARBA00022705"/>
    </source>
</evidence>
<dbReference type="GO" id="GO:0003688">
    <property type="term" value="F:DNA replication origin binding"/>
    <property type="evidence" value="ECO:0007669"/>
    <property type="project" value="TreeGrafter"/>
</dbReference>
<keyword evidence="5 7" id="KW-0238">DNA-binding</keyword>
<comment type="function">
    <text evidence="7">Component of the origin recognition complex (ORC) that binds origins of replication.</text>
</comment>
<keyword evidence="4 7" id="KW-0235">DNA replication</keyword>
<evidence type="ECO:0000256" key="5">
    <source>
        <dbReference type="ARBA" id="ARBA00023125"/>
    </source>
</evidence>
<sequence length="556" mass="63824">MSLHTSPESENESPIKKRKLNSTESQATISGAPQDEDEDQGGREQTPERISLNKQNLTSDHTILKPSIQDINVVKKEVLKQLNGHFVNLADAHSLLDKYQEVYTIFERTIKDRESHSVILVGPRSTGKTSIVKYALAKLNSQFKNEFIAINLNSSVYTDDNYALREIARQLDIKVKEDDEDETTDAQEGQEETEESDNRKNDATVSSDTAADDNAFSRFEKKSINETFANILSVLNSEHEGDVTKMPLIFVIDEFEKFTTSTRQTLLYNLLDLSQNSDTPICVIGITTKMTTKESLEKRVNSRFSQRVISILQETTLDGFWNNAKNGLLLNSAVCKRLQDPRFGEQWNSHVENLYSKEDSLLKRLVTRNFYTIKDYKSFNNICKFPVSMLSLDQPFLVEENFKVNSMNHEEIQNQMGSLSDLEMLLVIAAARWIEKFEIQTINFNLAYKEYQDMVKEYNVGQASVSSENRTTSNIRVNQKVWSQKVLLNSWGSLYKIGVLLDPRNDSAENRNKTYSYNINKNLIIEENQMLLLDITLDELSSFIDDKHNFKKFVRL</sequence>
<dbReference type="VEuPathDB" id="FungiDB:CTRG_03199"/>
<evidence type="ECO:0000256" key="3">
    <source>
        <dbReference type="ARBA" id="ARBA00019083"/>
    </source>
</evidence>
<dbReference type="GeneID" id="8299827"/>
<evidence type="ECO:0000256" key="2">
    <source>
        <dbReference type="ARBA" id="ARBA00005334"/>
    </source>
</evidence>
<dbReference type="InterPro" id="IPR003593">
    <property type="entry name" value="AAA+_ATPase"/>
</dbReference>
<dbReference type="PIRSF" id="PIRSF007858">
    <property type="entry name" value="ORC4"/>
    <property type="match status" value="1"/>
</dbReference>
<dbReference type="EMBL" id="GG692398">
    <property type="protein sequence ID" value="EER32774.1"/>
    <property type="molecule type" value="Genomic_DNA"/>
</dbReference>
<protein>
    <recommendedName>
        <fullName evidence="3 7">Origin recognition complex subunit 4</fullName>
    </recommendedName>
</protein>
<dbReference type="eggNOG" id="KOG2228">
    <property type="taxonomic scope" value="Eukaryota"/>
</dbReference>
<accession>C5MAV7</accession>
<evidence type="ECO:0000256" key="7">
    <source>
        <dbReference type="PIRNR" id="PIRNR007858"/>
    </source>
</evidence>
<dbReference type="SMART" id="SM00382">
    <property type="entry name" value="AAA"/>
    <property type="match status" value="1"/>
</dbReference>
<dbReference type="OrthoDB" id="343623at2759"/>
<dbReference type="InterPro" id="IPR027417">
    <property type="entry name" value="P-loop_NTPase"/>
</dbReference>
<evidence type="ECO:0000256" key="1">
    <source>
        <dbReference type="ARBA" id="ARBA00004123"/>
    </source>
</evidence>
<dbReference type="InterPro" id="IPR032705">
    <property type="entry name" value="ORC4_C"/>
</dbReference>
<gene>
    <name evidence="10" type="ORF">CTRG_03199</name>
</gene>
<feature type="compositionally biased region" description="Polar residues" evidence="8">
    <location>
        <begin position="22"/>
        <end position="31"/>
    </location>
</feature>
<comment type="similarity">
    <text evidence="2 7">Belongs to the ORC4 family.</text>
</comment>
<dbReference type="RefSeq" id="XP_002548902.1">
    <property type="nucleotide sequence ID" value="XM_002548856.1"/>
</dbReference>
<dbReference type="Pfam" id="PF14629">
    <property type="entry name" value="ORC4_C"/>
    <property type="match status" value="1"/>
</dbReference>
<evidence type="ECO:0000313" key="10">
    <source>
        <dbReference type="EMBL" id="EER32774.1"/>
    </source>
</evidence>
<keyword evidence="11" id="KW-1185">Reference proteome</keyword>
<evidence type="ECO:0000259" key="9">
    <source>
        <dbReference type="SMART" id="SM00382"/>
    </source>
</evidence>
<evidence type="ECO:0000313" key="11">
    <source>
        <dbReference type="Proteomes" id="UP000002037"/>
    </source>
</evidence>
<dbReference type="PANTHER" id="PTHR12087">
    <property type="entry name" value="ORIGIN RECOGNITION COMPLEX SUBUNIT 4"/>
    <property type="match status" value="1"/>
</dbReference>
<dbReference type="PANTHER" id="PTHR12087:SF0">
    <property type="entry name" value="ORIGIN RECOGNITION COMPLEX SUBUNIT 4"/>
    <property type="match status" value="1"/>
</dbReference>
<dbReference type="FunFam" id="3.40.50.300:FF:001499">
    <property type="entry name" value="Origin recognition complex subunit 4, putative"/>
    <property type="match status" value="1"/>
</dbReference>
<name>C5MAV7_CANTT</name>
<dbReference type="Proteomes" id="UP000002037">
    <property type="component" value="Unassembled WGS sequence"/>
</dbReference>
<dbReference type="KEGG" id="ctp:CTRG_03199"/>
<feature type="compositionally biased region" description="Acidic residues" evidence="8">
    <location>
        <begin position="178"/>
        <end position="195"/>
    </location>
</feature>
<organism evidence="10 11">
    <name type="scientific">Candida tropicalis (strain ATCC MYA-3404 / T1)</name>
    <name type="common">Yeast</name>
    <dbReference type="NCBI Taxonomy" id="294747"/>
    <lineage>
        <taxon>Eukaryota</taxon>
        <taxon>Fungi</taxon>
        <taxon>Dikarya</taxon>
        <taxon>Ascomycota</taxon>
        <taxon>Saccharomycotina</taxon>
        <taxon>Pichiomycetes</taxon>
        <taxon>Debaryomycetaceae</taxon>
        <taxon>Candida/Lodderomyces clade</taxon>
        <taxon>Candida</taxon>
    </lineage>
</organism>
<dbReference type="InterPro" id="IPR016527">
    <property type="entry name" value="ORC4"/>
</dbReference>
<feature type="region of interest" description="Disordered" evidence="8">
    <location>
        <begin position="176"/>
        <end position="209"/>
    </location>
</feature>
<dbReference type="STRING" id="294747.C5MAV7"/>
<feature type="domain" description="AAA+ ATPase" evidence="9">
    <location>
        <begin position="114"/>
        <end position="314"/>
    </location>
</feature>
<proteinExistence type="inferred from homology"/>
<dbReference type="SUPFAM" id="SSF52540">
    <property type="entry name" value="P-loop containing nucleoside triphosphate hydrolases"/>
    <property type="match status" value="1"/>
</dbReference>